<proteinExistence type="predicted"/>
<organism evidence="1 2">
    <name type="scientific">Lasiodiplodia mahajangana</name>
    <dbReference type="NCBI Taxonomy" id="1108764"/>
    <lineage>
        <taxon>Eukaryota</taxon>
        <taxon>Fungi</taxon>
        <taxon>Dikarya</taxon>
        <taxon>Ascomycota</taxon>
        <taxon>Pezizomycotina</taxon>
        <taxon>Dothideomycetes</taxon>
        <taxon>Dothideomycetes incertae sedis</taxon>
        <taxon>Botryosphaeriales</taxon>
        <taxon>Botryosphaeriaceae</taxon>
        <taxon>Lasiodiplodia</taxon>
    </lineage>
</organism>
<evidence type="ECO:0000313" key="2">
    <source>
        <dbReference type="Proteomes" id="UP001153332"/>
    </source>
</evidence>
<keyword evidence="2" id="KW-1185">Reference proteome</keyword>
<dbReference type="Proteomes" id="UP001153332">
    <property type="component" value="Unassembled WGS sequence"/>
</dbReference>
<gene>
    <name evidence="1" type="ORF">O1611_g3772</name>
</gene>
<evidence type="ECO:0000313" key="1">
    <source>
        <dbReference type="EMBL" id="KAJ8129858.1"/>
    </source>
</evidence>
<dbReference type="EMBL" id="JAPUUL010000641">
    <property type="protein sequence ID" value="KAJ8129858.1"/>
    <property type="molecule type" value="Genomic_DNA"/>
</dbReference>
<reference evidence="1" key="1">
    <citation type="submission" date="2022-12" db="EMBL/GenBank/DDBJ databases">
        <title>Genome Sequence of Lasiodiplodia mahajangana.</title>
        <authorList>
            <person name="Buettner E."/>
        </authorList>
    </citation>
    <scope>NUCLEOTIDE SEQUENCE</scope>
    <source>
        <strain evidence="1">VT137</strain>
    </source>
</reference>
<name>A0ACC2JQR5_9PEZI</name>
<accession>A0ACC2JQR5</accession>
<protein>
    <submittedName>
        <fullName evidence="1">Uncharacterized protein</fullName>
    </submittedName>
</protein>
<sequence length="419" mass="46558">MSQGSGIHGLGWAQPAAPPCPAGSSAPNRKDLLEWHKKDDLQGATSPQPFLVVDVEDTLERLVTREDTDGDLHITIEDRGPKVITLGTAASGGYRRVRVHGHRAVSSMLEELTSSLEREKRVSVVLELAVKDTKIPGWDGTPIIYVPHATEKQLAFYRLIAAQRPSLGLKVIPLPAEITNDVYRDILKNPGILALDTEEYVDPDTGATESRAVPFVVPGGRFNEFFGWDSYFMGLGLLEHGRTDLVKGVLRNWVFEIQHYGLIPNANRSYLMLRSQPPFLTDLSIRLYEATKGEVSAKDLLRLCVQAAIKEYHRVWTSHPRLDDATGLSKYCPVGGFEIPNEVEPGHFDAVLLPFAERHGLTIEGFTKKYNNGLIDEPGLDEYLQHDRAVRESGHDTSTRLDGRAANLAITDLNFCLYN</sequence>
<comment type="caution">
    <text evidence="1">The sequence shown here is derived from an EMBL/GenBank/DDBJ whole genome shotgun (WGS) entry which is preliminary data.</text>
</comment>